<evidence type="ECO:0000259" key="6">
    <source>
        <dbReference type="Pfam" id="PF00441"/>
    </source>
</evidence>
<organism evidence="7 8">
    <name type="scientific">Pseudofrankia inefficax (strain DSM 45817 / CECT 9037 / DDB 130130 / EuI1c)</name>
    <name type="common">Frankia inefficax</name>
    <dbReference type="NCBI Taxonomy" id="298654"/>
    <lineage>
        <taxon>Bacteria</taxon>
        <taxon>Bacillati</taxon>
        <taxon>Actinomycetota</taxon>
        <taxon>Actinomycetes</taxon>
        <taxon>Frankiales</taxon>
        <taxon>Frankiaceae</taxon>
        <taxon>Pseudofrankia</taxon>
    </lineage>
</organism>
<dbReference type="PANTHER" id="PTHR43884:SF20">
    <property type="entry name" value="ACYL-COA DEHYDROGENASE FADE28"/>
    <property type="match status" value="1"/>
</dbReference>
<dbReference type="InterPro" id="IPR036250">
    <property type="entry name" value="AcylCo_DH-like_C"/>
</dbReference>
<dbReference type="EMBL" id="CP002299">
    <property type="protein sequence ID" value="ADP80914.1"/>
    <property type="molecule type" value="Genomic_DNA"/>
</dbReference>
<protein>
    <submittedName>
        <fullName evidence="7">Acyl-CoA dehydrogenase domain-containing protein</fullName>
    </submittedName>
</protein>
<name>E3J935_PSEI1</name>
<keyword evidence="8" id="KW-1185">Reference proteome</keyword>
<dbReference type="STRING" id="298654.FraEuI1c_2888"/>
<dbReference type="Gene3D" id="1.20.140.10">
    <property type="entry name" value="Butyryl-CoA Dehydrogenase, subunit A, domain 3"/>
    <property type="match status" value="1"/>
</dbReference>
<accession>E3J935</accession>
<evidence type="ECO:0000256" key="5">
    <source>
        <dbReference type="ARBA" id="ARBA00023002"/>
    </source>
</evidence>
<dbReference type="KEGG" id="fri:FraEuI1c_2888"/>
<dbReference type="Proteomes" id="UP000002484">
    <property type="component" value="Chromosome"/>
</dbReference>
<keyword evidence="4" id="KW-0274">FAD</keyword>
<dbReference type="InterPro" id="IPR037069">
    <property type="entry name" value="AcylCoA_DH/ox_N_sf"/>
</dbReference>
<dbReference type="InterPro" id="IPR009100">
    <property type="entry name" value="AcylCoA_DH/oxidase_NM_dom_sf"/>
</dbReference>
<dbReference type="SUPFAM" id="SSF56645">
    <property type="entry name" value="Acyl-CoA dehydrogenase NM domain-like"/>
    <property type="match status" value="1"/>
</dbReference>
<dbReference type="SUPFAM" id="SSF47203">
    <property type="entry name" value="Acyl-CoA dehydrogenase C-terminal domain-like"/>
    <property type="match status" value="1"/>
</dbReference>
<evidence type="ECO:0000256" key="4">
    <source>
        <dbReference type="ARBA" id="ARBA00022827"/>
    </source>
</evidence>
<feature type="domain" description="Acyl-CoA dehydrogenase/oxidase C-terminal" evidence="6">
    <location>
        <begin position="218"/>
        <end position="348"/>
    </location>
</feature>
<comment type="cofactor">
    <cofactor evidence="1">
        <name>FAD</name>
        <dbReference type="ChEBI" id="CHEBI:57692"/>
    </cofactor>
</comment>
<dbReference type="Gene3D" id="1.10.540.10">
    <property type="entry name" value="Acyl-CoA dehydrogenase/oxidase, N-terminal domain"/>
    <property type="match status" value="1"/>
</dbReference>
<evidence type="ECO:0000313" key="8">
    <source>
        <dbReference type="Proteomes" id="UP000002484"/>
    </source>
</evidence>
<dbReference type="AlphaFoldDB" id="E3J935"/>
<evidence type="ECO:0000256" key="3">
    <source>
        <dbReference type="ARBA" id="ARBA00022630"/>
    </source>
</evidence>
<evidence type="ECO:0000256" key="1">
    <source>
        <dbReference type="ARBA" id="ARBA00001974"/>
    </source>
</evidence>
<keyword evidence="3" id="KW-0285">Flavoprotein</keyword>
<keyword evidence="5" id="KW-0560">Oxidoreductase</keyword>
<dbReference type="InterPro" id="IPR009075">
    <property type="entry name" value="AcylCo_DH/oxidase_C"/>
</dbReference>
<gene>
    <name evidence="7" type="ordered locus">FraEuI1c_2888</name>
</gene>
<evidence type="ECO:0000256" key="2">
    <source>
        <dbReference type="ARBA" id="ARBA00009347"/>
    </source>
</evidence>
<comment type="similarity">
    <text evidence="2">Belongs to the acyl-CoA dehydrogenase family.</text>
</comment>
<reference evidence="7 8" key="1">
    <citation type="submission" date="2010-10" db="EMBL/GenBank/DDBJ databases">
        <title>Complete sequence of Frankia sp. EuI1c.</title>
        <authorList>
            <consortium name="US DOE Joint Genome Institute"/>
            <person name="Lucas S."/>
            <person name="Copeland A."/>
            <person name="Lapidus A."/>
            <person name="Cheng J.-F."/>
            <person name="Bruce D."/>
            <person name="Goodwin L."/>
            <person name="Pitluck S."/>
            <person name="Chertkov O."/>
            <person name="Detter J.C."/>
            <person name="Han C."/>
            <person name="Tapia R."/>
            <person name="Land M."/>
            <person name="Hauser L."/>
            <person name="Jeffries C."/>
            <person name="Kyrpides N."/>
            <person name="Ivanova N."/>
            <person name="Mikhailova N."/>
            <person name="Beauchemin N."/>
            <person name="Sen A."/>
            <person name="Sur S.A."/>
            <person name="Gtari M."/>
            <person name="Wall L."/>
            <person name="Tisa L."/>
            <person name="Woyke T."/>
        </authorList>
    </citation>
    <scope>NUCLEOTIDE SEQUENCE [LARGE SCALE GENOMIC DNA]</scope>
    <source>
        <strain evidence="8">DSM 45817 / CECT 9037 / EuI1c</strain>
    </source>
</reference>
<dbReference type="Pfam" id="PF00441">
    <property type="entry name" value="Acyl-CoA_dh_1"/>
    <property type="match status" value="1"/>
</dbReference>
<dbReference type="OrthoDB" id="8677713at2"/>
<dbReference type="RefSeq" id="WP_013424032.1">
    <property type="nucleotide sequence ID" value="NC_014666.1"/>
</dbReference>
<proteinExistence type="inferred from homology"/>
<evidence type="ECO:0000313" key="7">
    <source>
        <dbReference type="EMBL" id="ADP80914.1"/>
    </source>
</evidence>
<dbReference type="GO" id="GO:0050660">
    <property type="term" value="F:flavin adenine dinucleotide binding"/>
    <property type="evidence" value="ECO:0007669"/>
    <property type="project" value="InterPro"/>
</dbReference>
<dbReference type="PANTHER" id="PTHR43884">
    <property type="entry name" value="ACYL-COA DEHYDROGENASE"/>
    <property type="match status" value="1"/>
</dbReference>
<dbReference type="HOGENOM" id="CLU_018204_5_1_11"/>
<dbReference type="InParanoid" id="E3J935"/>
<dbReference type="GO" id="GO:0003995">
    <property type="term" value="F:acyl-CoA dehydrogenase activity"/>
    <property type="evidence" value="ECO:0007669"/>
    <property type="project" value="TreeGrafter"/>
</dbReference>
<sequence length="358" mass="37220">MTDSLLPTATDRVAADALRAALACDDGAALDPARWSELARAGWLELLVDTDLSVPQAIPGFLPLLEVLGHQVVPGPVALSIGLAAPLLAASGSAAPRAALGDGRIFTAATEVSAVEAPPGEIVATPADGRFLLTGRCDLVPWLRDADEVLVRAARPDGAPVLACVRLASAGTDTVHAHSIDPTTSTGSLILSGAAAVPLTVTDAELDLARACYSLVLDAQAIGSAAELVRRTVAYVTDRRQFGQAIGSFQAVKHRIAEMVRVTEVARSMAWLASTRFAASPTAPPWEDVDASRVCAGDAARRAAAEAIQCFGGMGFTWEQGLHQHYRRTLLAGSLHGNVEAAARRLVRHGVAQAASAR</sequence>
<dbReference type="eggNOG" id="COG1960">
    <property type="taxonomic scope" value="Bacteria"/>
</dbReference>